<name>A0ABT5A659_9CYAN</name>
<protein>
    <submittedName>
        <fullName evidence="2">Uncharacterized protein</fullName>
    </submittedName>
</protein>
<keyword evidence="1" id="KW-0472">Membrane</keyword>
<evidence type="ECO:0000313" key="2">
    <source>
        <dbReference type="EMBL" id="MDB9487432.1"/>
    </source>
</evidence>
<dbReference type="EMBL" id="JAQMTU010000075">
    <property type="protein sequence ID" value="MDB9487432.1"/>
    <property type="molecule type" value="Genomic_DNA"/>
</dbReference>
<sequence length="78" mass="8607">MSLGNQQFFSQSRLNLIPFTIPLSCFLQAGTVSILILLIAQKATSEALVSLGEASEELFRGDRLPVLSFPEDHKLDQD</sequence>
<evidence type="ECO:0000256" key="1">
    <source>
        <dbReference type="SAM" id="Phobius"/>
    </source>
</evidence>
<proteinExistence type="predicted"/>
<dbReference type="Proteomes" id="UP001212123">
    <property type="component" value="Unassembled WGS sequence"/>
</dbReference>
<accession>A0ABT5A659</accession>
<keyword evidence="1" id="KW-0812">Transmembrane</keyword>
<keyword evidence="1" id="KW-1133">Transmembrane helix</keyword>
<organism evidence="2 3">
    <name type="scientific">Dolichospermum circinale CS-537/01</name>
    <dbReference type="NCBI Taxonomy" id="3021739"/>
    <lineage>
        <taxon>Bacteria</taxon>
        <taxon>Bacillati</taxon>
        <taxon>Cyanobacteriota</taxon>
        <taxon>Cyanophyceae</taxon>
        <taxon>Nostocales</taxon>
        <taxon>Aphanizomenonaceae</taxon>
        <taxon>Dolichospermum</taxon>
        <taxon>Dolichospermum circinale</taxon>
    </lineage>
</organism>
<keyword evidence="3" id="KW-1185">Reference proteome</keyword>
<dbReference type="RefSeq" id="WP_028084420.1">
    <property type="nucleotide sequence ID" value="NZ_JAQMTU010000075.1"/>
</dbReference>
<reference evidence="2 3" key="1">
    <citation type="submission" date="2023-01" db="EMBL/GenBank/DDBJ databases">
        <title>Genomes from the Australian National Cyanobacteria Reference Collection.</title>
        <authorList>
            <person name="Willis A."/>
            <person name="Lee E.M.F."/>
        </authorList>
    </citation>
    <scope>NUCLEOTIDE SEQUENCE [LARGE SCALE GENOMIC DNA]</scope>
    <source>
        <strain evidence="2 3">CS-537/01</strain>
    </source>
</reference>
<comment type="caution">
    <text evidence="2">The sequence shown here is derived from an EMBL/GenBank/DDBJ whole genome shotgun (WGS) entry which is preliminary data.</text>
</comment>
<gene>
    <name evidence="2" type="ORF">PN492_12890</name>
</gene>
<feature type="transmembrane region" description="Helical" evidence="1">
    <location>
        <begin position="20"/>
        <end position="40"/>
    </location>
</feature>
<evidence type="ECO:0000313" key="3">
    <source>
        <dbReference type="Proteomes" id="UP001212123"/>
    </source>
</evidence>